<evidence type="ECO:0000256" key="1">
    <source>
        <dbReference type="ARBA" id="ARBA00004651"/>
    </source>
</evidence>
<feature type="domain" description="PTS EIIC type-3" evidence="10">
    <location>
        <begin position="8"/>
        <end position="407"/>
    </location>
</feature>
<keyword evidence="4 8" id="KW-0762">Sugar transport</keyword>
<dbReference type="AlphaFoldDB" id="A0A1E5GA78"/>
<keyword evidence="6 9" id="KW-1133">Transmembrane helix</keyword>
<evidence type="ECO:0000256" key="7">
    <source>
        <dbReference type="ARBA" id="ARBA00023136"/>
    </source>
</evidence>
<keyword evidence="3 8" id="KW-1003">Cell membrane</keyword>
<feature type="transmembrane region" description="Helical" evidence="9">
    <location>
        <begin position="68"/>
        <end position="93"/>
    </location>
</feature>
<dbReference type="PIRSF" id="PIRSF006351">
    <property type="entry name" value="PTS_EIIC-Cellobiose"/>
    <property type="match status" value="1"/>
</dbReference>
<feature type="transmembrane region" description="Helical" evidence="9">
    <location>
        <begin position="172"/>
        <end position="194"/>
    </location>
</feature>
<dbReference type="PANTHER" id="PTHR33989">
    <property type="match status" value="1"/>
</dbReference>
<feature type="transmembrane region" description="Helical" evidence="9">
    <location>
        <begin position="206"/>
        <end position="226"/>
    </location>
</feature>
<dbReference type="GO" id="GO:0005886">
    <property type="term" value="C:plasma membrane"/>
    <property type="evidence" value="ECO:0007669"/>
    <property type="project" value="UniProtKB-SubCell"/>
</dbReference>
<dbReference type="EMBL" id="MIJZ01000016">
    <property type="protein sequence ID" value="OEG09567.1"/>
    <property type="molecule type" value="Genomic_DNA"/>
</dbReference>
<organism evidence="11 12">
    <name type="scientific">Enterococcus ureasiticus</name>
    <dbReference type="NCBI Taxonomy" id="903984"/>
    <lineage>
        <taxon>Bacteria</taxon>
        <taxon>Bacillati</taxon>
        <taxon>Bacillota</taxon>
        <taxon>Bacilli</taxon>
        <taxon>Lactobacillales</taxon>
        <taxon>Enterococcaceae</taxon>
        <taxon>Enterococcus</taxon>
    </lineage>
</organism>
<sequence>MFNADGKLIKNLERFNEKLDSLVFLKILTSGLTMILPIIIVGAFSSLFANLPIPAYQNFVTDSGIKDILLLGGTFSTSIISLIAVVSITYSYVQKHKLPAIIPSIISLIAFLVLTPLNKVEDKSFISFEWLGSAGFFVAILTAFSVGFIYTKMIQKNMILKMPSSVPTMVSQSFASVIPSAVIIFLAMIIRYIFSLTSFESIHNVIFKMIQVPITNLGNSIFALIIITLLSRLLWMIGIHGMLVLMPILLTVFMPLDLQNLEAFTNGDPLPNIVGLAFWILCTSIGGGGATLGLNLLMVFKSKSNQYKTLGKLSLPSGIFGINEPLIYGLPIVFNAMYAIPYILAPIINLIIGYFVIKSGIAPSPSGASILGMPIPIFFVGLIEGSWKLGILQLFFLFIDTIIYYPFFKAADDSLYLKENNSNGE</sequence>
<evidence type="ECO:0000256" key="4">
    <source>
        <dbReference type="ARBA" id="ARBA00022597"/>
    </source>
</evidence>
<dbReference type="GO" id="GO:0009401">
    <property type="term" value="P:phosphoenolpyruvate-dependent sugar phosphotransferase system"/>
    <property type="evidence" value="ECO:0007669"/>
    <property type="project" value="InterPro"/>
</dbReference>
<feature type="transmembrane region" description="Helical" evidence="9">
    <location>
        <begin position="389"/>
        <end position="408"/>
    </location>
</feature>
<evidence type="ECO:0000313" key="12">
    <source>
        <dbReference type="Proteomes" id="UP000094068"/>
    </source>
</evidence>
<evidence type="ECO:0000256" key="9">
    <source>
        <dbReference type="SAM" id="Phobius"/>
    </source>
</evidence>
<feature type="transmembrane region" description="Helical" evidence="9">
    <location>
        <begin position="100"/>
        <end position="118"/>
    </location>
</feature>
<comment type="subcellular location">
    <subcellularLocation>
        <location evidence="1">Cell membrane</location>
        <topology evidence="1">Multi-pass membrane protein</topology>
    </subcellularLocation>
</comment>
<dbReference type="Proteomes" id="UP000094068">
    <property type="component" value="Unassembled WGS sequence"/>
</dbReference>
<dbReference type="GO" id="GO:0008982">
    <property type="term" value="F:protein-N(PI)-phosphohistidine-sugar phosphotransferase activity"/>
    <property type="evidence" value="ECO:0007669"/>
    <property type="project" value="UniProtKB-UniRule"/>
</dbReference>
<comment type="caution">
    <text evidence="11">The sequence shown here is derived from an EMBL/GenBank/DDBJ whole genome shotgun (WGS) entry which is preliminary data.</text>
</comment>
<dbReference type="InterPro" id="IPR004796">
    <property type="entry name" value="PTS_IIC_cello"/>
</dbReference>
<feature type="transmembrane region" description="Helical" evidence="9">
    <location>
        <begin position="130"/>
        <end position="151"/>
    </location>
</feature>
<keyword evidence="12" id="KW-1185">Reference proteome</keyword>
<dbReference type="STRING" id="903984.BCR21_14565"/>
<evidence type="ECO:0000256" key="6">
    <source>
        <dbReference type="ARBA" id="ARBA00022989"/>
    </source>
</evidence>
<evidence type="ECO:0000256" key="5">
    <source>
        <dbReference type="ARBA" id="ARBA00022692"/>
    </source>
</evidence>
<keyword evidence="5 9" id="KW-0812">Transmembrane</keyword>
<protein>
    <recommendedName>
        <fullName evidence="8">Permease IIC component</fullName>
    </recommendedName>
</protein>
<proteinExistence type="predicted"/>
<feature type="transmembrane region" description="Helical" evidence="9">
    <location>
        <begin position="233"/>
        <end position="256"/>
    </location>
</feature>
<reference evidence="12" key="1">
    <citation type="submission" date="2016-09" db="EMBL/GenBank/DDBJ databases">
        <authorList>
            <person name="Gulvik C.A."/>
        </authorList>
    </citation>
    <scope>NUCLEOTIDE SEQUENCE [LARGE SCALE GENOMIC DNA]</scope>
    <source>
        <strain evidence="12">DSM 23328</strain>
    </source>
</reference>
<evidence type="ECO:0000256" key="2">
    <source>
        <dbReference type="ARBA" id="ARBA00022448"/>
    </source>
</evidence>
<dbReference type="Pfam" id="PF02378">
    <property type="entry name" value="PTS_EIIC"/>
    <property type="match status" value="1"/>
</dbReference>
<dbReference type="InterPro" id="IPR003352">
    <property type="entry name" value="PTS_EIIC"/>
</dbReference>
<feature type="transmembrane region" description="Helical" evidence="9">
    <location>
        <begin position="364"/>
        <end position="383"/>
    </location>
</feature>
<keyword evidence="2 8" id="KW-0813">Transport</keyword>
<evidence type="ECO:0000259" key="10">
    <source>
        <dbReference type="PROSITE" id="PS51105"/>
    </source>
</evidence>
<keyword evidence="7 8" id="KW-0472">Membrane</keyword>
<accession>A0A1E5GA78</accession>
<evidence type="ECO:0000313" key="11">
    <source>
        <dbReference type="EMBL" id="OEG09567.1"/>
    </source>
</evidence>
<feature type="transmembrane region" description="Helical" evidence="9">
    <location>
        <begin position="276"/>
        <end position="298"/>
    </location>
</feature>
<dbReference type="GO" id="GO:1902815">
    <property type="term" value="P:N,N'-diacetylchitobiose import"/>
    <property type="evidence" value="ECO:0007669"/>
    <property type="project" value="TreeGrafter"/>
</dbReference>
<gene>
    <name evidence="11" type="ORF">BCR21_14565</name>
</gene>
<evidence type="ECO:0000256" key="8">
    <source>
        <dbReference type="PIRNR" id="PIRNR006351"/>
    </source>
</evidence>
<feature type="transmembrane region" description="Helical" evidence="9">
    <location>
        <begin position="336"/>
        <end position="357"/>
    </location>
</feature>
<dbReference type="PROSITE" id="PS51105">
    <property type="entry name" value="PTS_EIIC_TYPE_3"/>
    <property type="match status" value="1"/>
</dbReference>
<dbReference type="InterPro" id="IPR004501">
    <property type="entry name" value="PTS_EIIC_3"/>
</dbReference>
<dbReference type="InterPro" id="IPR051088">
    <property type="entry name" value="PTS_Sugar-EIIC/EIIB"/>
</dbReference>
<name>A0A1E5GA78_9ENTE</name>
<comment type="function">
    <text evidence="8">The phosphoenolpyruvate-dependent sugar phosphotransferase system (PTS), a major carbohydrate active -transport system, catalyzes the phosphorylation of incoming sugar substrates concomitant with their translocation across the cell membrane.</text>
</comment>
<evidence type="ECO:0000256" key="3">
    <source>
        <dbReference type="ARBA" id="ARBA00022475"/>
    </source>
</evidence>
<dbReference type="PANTHER" id="PTHR33989:SF4">
    <property type="entry name" value="PTS SYSTEM N,N'-DIACETYLCHITOBIOSE-SPECIFIC EIIC COMPONENT"/>
    <property type="match status" value="1"/>
</dbReference>
<dbReference type="NCBIfam" id="TIGR00410">
    <property type="entry name" value="lacE"/>
    <property type="match status" value="1"/>
</dbReference>
<feature type="transmembrane region" description="Helical" evidence="9">
    <location>
        <begin position="21"/>
        <end position="48"/>
    </location>
</feature>